<protein>
    <submittedName>
        <fullName evidence="1">Uncharacterized protein</fullName>
    </submittedName>
</protein>
<evidence type="ECO:0000313" key="1">
    <source>
        <dbReference type="EMBL" id="QFW55124.1"/>
    </source>
</evidence>
<organism evidence="1">
    <name type="scientific">Human betaherpesvirus 6</name>
    <dbReference type="NCBI Taxonomy" id="10368"/>
    <lineage>
        <taxon>Viruses</taxon>
        <taxon>Duplodnaviria</taxon>
        <taxon>Heunggongvirae</taxon>
        <taxon>Peploviricota</taxon>
        <taxon>Herviviricetes</taxon>
        <taxon>Herpesvirales</taxon>
        <taxon>Orthoherpesviridae</taxon>
        <taxon>Betaherpesvirinae</taxon>
        <taxon>Roseolovirus</taxon>
    </lineage>
</organism>
<proteinExistence type="predicted"/>
<dbReference type="EMBL" id="KY315527">
    <property type="protein sequence ID" value="QFW55124.1"/>
    <property type="molecule type" value="Genomic_DNA"/>
</dbReference>
<sequence>MVPLGRRNHDQRPGIQDHLRKRVGIPRLHWHHNTRLGRYTARTATQSFSVQTQTNPYESGYARRIYALRTSVRIRESSTEAKHPAQTNR</sequence>
<name>A0A5P9U5B8_9BETA</name>
<reference evidence="1" key="1">
    <citation type="journal article" date="2018" name="BMC Genomics">
        <title>Comparative genomic, transcriptomic, and proteomic reannotation of human herpesvirus 6.</title>
        <authorList>
            <person name="Greninger A.L."/>
            <person name="Knudsen G.M."/>
            <person name="Roychoudhury P."/>
            <person name="Hanson D.J."/>
            <person name="Sedlak R.H."/>
            <person name="Xie H."/>
            <person name="Guan J."/>
            <person name="Nguyen T."/>
            <person name="Peddu V."/>
            <person name="Boeckh M."/>
            <person name="Huang M.L."/>
            <person name="Cook L."/>
            <person name="Depledge D.P."/>
            <person name="Zerr D.M."/>
            <person name="Koelle D.M."/>
            <person name="Gantt S."/>
            <person name="Yoshikawa T."/>
            <person name="Caserta M."/>
            <person name="Hill J.A."/>
            <person name="Jerome K.R."/>
        </authorList>
    </citation>
    <scope>NUCLEOTIDE SEQUENCE</scope>
    <source>
        <strain evidence="1">HP8H1</strain>
    </source>
</reference>
<accession>A0A5P9U5B8</accession>